<dbReference type="Pfam" id="PF03659">
    <property type="entry name" value="Glyco_hydro_71"/>
    <property type="match status" value="1"/>
</dbReference>
<reference evidence="3 4" key="1">
    <citation type="journal article" date="2024" name="J Genomics">
        <title>Draft genome sequencing and assembly of Favolaschia claudopus CIRM-BRFM 2984 isolated from oak limbs.</title>
        <authorList>
            <person name="Navarro D."/>
            <person name="Drula E."/>
            <person name="Chaduli D."/>
            <person name="Cazenave R."/>
            <person name="Ahrendt S."/>
            <person name="Wang J."/>
            <person name="Lipzen A."/>
            <person name="Daum C."/>
            <person name="Barry K."/>
            <person name="Grigoriev I.V."/>
            <person name="Favel A."/>
            <person name="Rosso M.N."/>
            <person name="Martin F."/>
        </authorList>
    </citation>
    <scope>NUCLEOTIDE SEQUENCE [LARGE SCALE GENOMIC DNA]</scope>
    <source>
        <strain evidence="3 4">CIRM-BRFM 2984</strain>
    </source>
</reference>
<evidence type="ECO:0000256" key="2">
    <source>
        <dbReference type="SAM" id="SignalP"/>
    </source>
</evidence>
<evidence type="ECO:0000256" key="1">
    <source>
        <dbReference type="SAM" id="MobiDB-lite"/>
    </source>
</evidence>
<dbReference type="InterPro" id="IPR005197">
    <property type="entry name" value="Glyco_hydro_71"/>
</dbReference>
<gene>
    <name evidence="3" type="ORF">R3P38DRAFT_2880049</name>
</gene>
<feature type="chain" id="PRO_5043889156" evidence="2">
    <location>
        <begin position="20"/>
        <end position="529"/>
    </location>
</feature>
<dbReference type="CDD" id="cd11577">
    <property type="entry name" value="GH71"/>
    <property type="match status" value="1"/>
</dbReference>
<organism evidence="3 4">
    <name type="scientific">Favolaschia claudopus</name>
    <dbReference type="NCBI Taxonomy" id="2862362"/>
    <lineage>
        <taxon>Eukaryota</taxon>
        <taxon>Fungi</taxon>
        <taxon>Dikarya</taxon>
        <taxon>Basidiomycota</taxon>
        <taxon>Agaricomycotina</taxon>
        <taxon>Agaricomycetes</taxon>
        <taxon>Agaricomycetidae</taxon>
        <taxon>Agaricales</taxon>
        <taxon>Marasmiineae</taxon>
        <taxon>Mycenaceae</taxon>
        <taxon>Favolaschia</taxon>
    </lineage>
</organism>
<sequence>MLWRATLALTLSALQLVRALNPAPRANSPKAVYAHFMVGIVENFSVADWVTEIRTAKAIGIDGFALNCAPPRVDSYTPKQLANAYAAATQVGGFTMFPSFDFAYWNNGDTNTILEVLSNYSSLPSQALYNGRPIVSTFVGEFFDWNTVKSQFNVFAIPNLEDPAQVSQLNTGFDGAFSWYAWPTFGGNSIKSGPMTTEWDDKFVANLKNAGKGQIYMMPVSPWFSTHFGSKNWVFIAEQLITDRWPQVLSIQPELVEIVTWNDFGESHYISDSEPNHSDDGSSVWANGYPHAGWRIIMQAYIAAYKAGASAPSVTGDQVVYWYRGFPKNTRCTNDTLGPPNGIDLLQDLVFVTTLVASPAQLTVTSGNLAPVTISVPAGVTTHNFTMGIGSQVFSLSRNGAQVGAGQGGLQIKDSCTIYNYNAYVGNFGAGGVVTPPSSSQSATSSRPQSSSSTSASSSTITSPPVSSSSSSSRPASSTTGCAGCTVTASSQIAPTNCLQPGCVWRGPSGQSTPDHCDTGGKPPVCTGS</sequence>
<protein>
    <submittedName>
        <fullName evidence="3">Glycosyl hydrolase family 71-domain-containing protein</fullName>
    </submittedName>
</protein>
<keyword evidence="4" id="KW-1185">Reference proteome</keyword>
<keyword evidence="3" id="KW-0378">Hydrolase</keyword>
<dbReference type="Proteomes" id="UP001362999">
    <property type="component" value="Unassembled WGS sequence"/>
</dbReference>
<dbReference type="EMBL" id="JAWWNJ010000011">
    <property type="protein sequence ID" value="KAK7044666.1"/>
    <property type="molecule type" value="Genomic_DNA"/>
</dbReference>
<dbReference type="GO" id="GO:0051118">
    <property type="term" value="F:glucan endo-1,3-alpha-glucosidase activity"/>
    <property type="evidence" value="ECO:0007669"/>
    <property type="project" value="InterPro"/>
</dbReference>
<evidence type="ECO:0000313" key="4">
    <source>
        <dbReference type="Proteomes" id="UP001362999"/>
    </source>
</evidence>
<dbReference type="AlphaFoldDB" id="A0AAW0CWU6"/>
<feature type="region of interest" description="Disordered" evidence="1">
    <location>
        <begin position="504"/>
        <end position="529"/>
    </location>
</feature>
<comment type="caution">
    <text evidence="3">The sequence shown here is derived from an EMBL/GenBank/DDBJ whole genome shotgun (WGS) entry which is preliminary data.</text>
</comment>
<keyword evidence="2" id="KW-0732">Signal</keyword>
<feature type="region of interest" description="Disordered" evidence="1">
    <location>
        <begin position="435"/>
        <end position="478"/>
    </location>
</feature>
<evidence type="ECO:0000313" key="3">
    <source>
        <dbReference type="EMBL" id="KAK7044666.1"/>
    </source>
</evidence>
<proteinExistence type="predicted"/>
<feature type="signal peptide" evidence="2">
    <location>
        <begin position="1"/>
        <end position="19"/>
    </location>
</feature>
<accession>A0AAW0CWU6</accession>
<name>A0AAW0CWU6_9AGAR</name>
<dbReference type="Gene3D" id="3.20.20.80">
    <property type="entry name" value="Glycosidases"/>
    <property type="match status" value="1"/>
</dbReference>